<reference evidence="1" key="1">
    <citation type="submission" date="2023-05" db="EMBL/GenBank/DDBJ databases">
        <authorList>
            <person name="Stuckert A."/>
        </authorList>
    </citation>
    <scope>NUCLEOTIDE SEQUENCE</scope>
</reference>
<sequence>MNEFSTLCVPDLEKLRIESLEPFDEFEELHLKCSHYFILVASQGTLADCTALRPNLSAIIT</sequence>
<keyword evidence="2" id="KW-1185">Reference proteome</keyword>
<name>A0ABN9H578_9NEOB</name>
<dbReference type="PANTHER" id="PTHR46529:SF1">
    <property type="entry name" value="TRNA WYBUTOSINE-SYNTHESIZING PROTEIN 4"/>
    <property type="match status" value="1"/>
</dbReference>
<proteinExistence type="predicted"/>
<dbReference type="EMBL" id="CATNWA010020145">
    <property type="protein sequence ID" value="CAI9616919.1"/>
    <property type="molecule type" value="Genomic_DNA"/>
</dbReference>
<dbReference type="SUPFAM" id="SSF53335">
    <property type="entry name" value="S-adenosyl-L-methionine-dependent methyltransferases"/>
    <property type="match status" value="1"/>
</dbReference>
<gene>
    <name evidence="1" type="ORF">SPARVUS_LOCUS15478338</name>
</gene>
<protein>
    <submittedName>
        <fullName evidence="1">Uncharacterized protein</fullName>
    </submittedName>
</protein>
<comment type="caution">
    <text evidence="1">The sequence shown here is derived from an EMBL/GenBank/DDBJ whole genome shotgun (WGS) entry which is preliminary data.</text>
</comment>
<evidence type="ECO:0000313" key="2">
    <source>
        <dbReference type="Proteomes" id="UP001162483"/>
    </source>
</evidence>
<evidence type="ECO:0000313" key="1">
    <source>
        <dbReference type="EMBL" id="CAI9616919.1"/>
    </source>
</evidence>
<dbReference type="PANTHER" id="PTHR46529">
    <property type="entry name" value="TRNA WYBUTOSINE-SYNTHESIZING PROTEIN 4"/>
    <property type="match status" value="1"/>
</dbReference>
<dbReference type="Proteomes" id="UP001162483">
    <property type="component" value="Unassembled WGS sequence"/>
</dbReference>
<organism evidence="1 2">
    <name type="scientific">Staurois parvus</name>
    <dbReference type="NCBI Taxonomy" id="386267"/>
    <lineage>
        <taxon>Eukaryota</taxon>
        <taxon>Metazoa</taxon>
        <taxon>Chordata</taxon>
        <taxon>Craniata</taxon>
        <taxon>Vertebrata</taxon>
        <taxon>Euteleostomi</taxon>
        <taxon>Amphibia</taxon>
        <taxon>Batrachia</taxon>
        <taxon>Anura</taxon>
        <taxon>Neobatrachia</taxon>
        <taxon>Ranoidea</taxon>
        <taxon>Ranidae</taxon>
        <taxon>Staurois</taxon>
    </lineage>
</organism>
<accession>A0ABN9H578</accession>
<dbReference type="InterPro" id="IPR029063">
    <property type="entry name" value="SAM-dependent_MTases_sf"/>
</dbReference>
<dbReference type="Gene3D" id="3.40.50.150">
    <property type="entry name" value="Vaccinia Virus protein VP39"/>
    <property type="match status" value="1"/>
</dbReference>